<dbReference type="PANTHER" id="PTHR38104:SF1">
    <property type="entry name" value="ANTI-SIGMA-E FACTOR RSEA"/>
    <property type="match status" value="1"/>
</dbReference>
<dbReference type="SUPFAM" id="SSF89069">
    <property type="entry name" value="N-terminal, cytoplasmic domain of anti-sigmaE factor RseA"/>
    <property type="match status" value="1"/>
</dbReference>
<dbReference type="Pfam" id="PF03872">
    <property type="entry name" value="RseA_N"/>
    <property type="match status" value="1"/>
</dbReference>
<reference evidence="2" key="1">
    <citation type="submission" date="2022-05" db="EMBL/GenBank/DDBJ databases">
        <title>Schlegelella sp. nov., isolated from mangrove soil.</title>
        <authorList>
            <person name="Liu Y."/>
            <person name="Ge X."/>
            <person name="Liu W."/>
        </authorList>
    </citation>
    <scope>NUCLEOTIDE SEQUENCE</scope>
    <source>
        <strain evidence="2">S2-27</strain>
    </source>
</reference>
<accession>A0ABT0YQ40</accession>
<feature type="domain" description="Anti sigma-E protein RseA N-terminal" evidence="1">
    <location>
        <begin position="16"/>
        <end position="99"/>
    </location>
</feature>
<comment type="caution">
    <text evidence="2">The sequence shown here is derived from an EMBL/GenBank/DDBJ whole genome shotgun (WGS) entry which is preliminary data.</text>
</comment>
<proteinExistence type="predicted"/>
<organism evidence="2 3">
    <name type="scientific">Caldimonas mangrovi</name>
    <dbReference type="NCBI Taxonomy" id="2944811"/>
    <lineage>
        <taxon>Bacteria</taxon>
        <taxon>Pseudomonadati</taxon>
        <taxon>Pseudomonadota</taxon>
        <taxon>Betaproteobacteria</taxon>
        <taxon>Burkholderiales</taxon>
        <taxon>Sphaerotilaceae</taxon>
        <taxon>Caldimonas</taxon>
    </lineage>
</organism>
<dbReference type="Proteomes" id="UP001165541">
    <property type="component" value="Unassembled WGS sequence"/>
</dbReference>
<evidence type="ECO:0000259" key="1">
    <source>
        <dbReference type="Pfam" id="PF03872"/>
    </source>
</evidence>
<keyword evidence="3" id="KW-1185">Reference proteome</keyword>
<dbReference type="InterPro" id="IPR036147">
    <property type="entry name" value="Anti-sigma_E_RseA_N_sf"/>
</dbReference>
<dbReference type="InterPro" id="IPR052383">
    <property type="entry name" value="Anti-sigma-E_RseA-like"/>
</dbReference>
<gene>
    <name evidence="2" type="ORF">M8A51_15135</name>
</gene>
<dbReference type="EMBL" id="JAMKFE010000008">
    <property type="protein sequence ID" value="MCM5680858.1"/>
    <property type="molecule type" value="Genomic_DNA"/>
</dbReference>
<dbReference type="Gene3D" id="1.10.10.880">
    <property type="entry name" value="Anti sigma-E protein RseA, N-terminal domain"/>
    <property type="match status" value="1"/>
</dbReference>
<protein>
    <submittedName>
        <fullName evidence="2">Sigma-E factor negative regulatory protein</fullName>
    </submittedName>
</protein>
<dbReference type="CDD" id="cd16328">
    <property type="entry name" value="RseA_N"/>
    <property type="match status" value="1"/>
</dbReference>
<evidence type="ECO:0000313" key="3">
    <source>
        <dbReference type="Proteomes" id="UP001165541"/>
    </source>
</evidence>
<dbReference type="RefSeq" id="WP_251779301.1">
    <property type="nucleotide sequence ID" value="NZ_JAMKFE010000008.1"/>
</dbReference>
<name>A0ABT0YQ40_9BURK</name>
<sequence>MSTERWSDSGFSVQARQRLSALCDGEVEADDLHSVLAAWRDPSERMATCEVWHAYQLIGDVMRSDDLAGRGRDGEFLSRLRERLTEEPVVMAPSATPGEAAGPAVLVGNGGAATRARRRSWTAPVATAAGVMAVAGVLVVTRLSDPSVLPGAGATLVQAPAAATVAAASAVPAPRPAGAEQIVVTANGPLLRDARLEQYLAAHKQFGGSSALGVPSGFLRGATYEGPTR</sequence>
<dbReference type="PANTHER" id="PTHR38104">
    <property type="match status" value="1"/>
</dbReference>
<evidence type="ECO:0000313" key="2">
    <source>
        <dbReference type="EMBL" id="MCM5680858.1"/>
    </source>
</evidence>
<dbReference type="InterPro" id="IPR005572">
    <property type="entry name" value="Anti-sigma_E_RseA_N"/>
</dbReference>